<keyword evidence="2" id="KW-1185">Reference proteome</keyword>
<dbReference type="AlphaFoldDB" id="A0A0D8ZV96"/>
<comment type="caution">
    <text evidence="1">The sequence shown here is derived from an EMBL/GenBank/DDBJ whole genome shotgun (WGS) entry which is preliminary data.</text>
</comment>
<protein>
    <recommendedName>
        <fullName evidence="3">Serine/threonine protein kinase</fullName>
    </recommendedName>
</protein>
<dbReference type="PATRIC" id="fig|1618023.3.peg.3218"/>
<dbReference type="RefSeq" id="WP_045054059.1">
    <property type="nucleotide sequence ID" value="NZ_CAWMDP010000038.1"/>
</dbReference>
<dbReference type="SUPFAM" id="SSF56112">
    <property type="entry name" value="Protein kinase-like (PK-like)"/>
    <property type="match status" value="1"/>
</dbReference>
<name>A0A0D8ZV96_9CYAN</name>
<dbReference type="STRING" id="1618023.UH38_07690"/>
<sequence>MLQADAIIQNRCQLHQKLADNTARQTWLATYLELPEKPFVVVKFLAFGGQIQWKNLKLFEREAQVLKQLNHRYCKQNFASLVAVT</sequence>
<dbReference type="Proteomes" id="UP000032452">
    <property type="component" value="Unassembled WGS sequence"/>
</dbReference>
<proteinExistence type="predicted"/>
<dbReference type="Gene3D" id="3.30.200.20">
    <property type="entry name" value="Phosphorylase Kinase, domain 1"/>
    <property type="match status" value="1"/>
</dbReference>
<dbReference type="OrthoDB" id="5518868at2"/>
<accession>A0A0D8ZV96</accession>
<reference evidence="1 2" key="1">
    <citation type="submission" date="2015-02" db="EMBL/GenBank/DDBJ databases">
        <title>Draft genome of a novel marine cyanobacterium (Chroococcales) isolated from South Atlantic Ocean.</title>
        <authorList>
            <person name="Rigonato J."/>
            <person name="Alvarenga D.O."/>
            <person name="Branco L.H."/>
            <person name="Varani A.M."/>
            <person name="Brandini F.P."/>
            <person name="Fiore M.F."/>
        </authorList>
    </citation>
    <scope>NUCLEOTIDE SEQUENCE [LARGE SCALE GENOMIC DNA]</scope>
    <source>
        <strain evidence="1 2">CENA595</strain>
    </source>
</reference>
<evidence type="ECO:0000313" key="2">
    <source>
        <dbReference type="Proteomes" id="UP000032452"/>
    </source>
</evidence>
<dbReference type="InterPro" id="IPR011009">
    <property type="entry name" value="Kinase-like_dom_sf"/>
</dbReference>
<gene>
    <name evidence="1" type="ORF">UH38_07690</name>
</gene>
<evidence type="ECO:0000313" key="1">
    <source>
        <dbReference type="EMBL" id="KJH72297.1"/>
    </source>
</evidence>
<evidence type="ECO:0008006" key="3">
    <source>
        <dbReference type="Google" id="ProtNLM"/>
    </source>
</evidence>
<organism evidence="1 2">
    <name type="scientific">Aliterella atlantica CENA595</name>
    <dbReference type="NCBI Taxonomy" id="1618023"/>
    <lineage>
        <taxon>Bacteria</taxon>
        <taxon>Bacillati</taxon>
        <taxon>Cyanobacteriota</taxon>
        <taxon>Cyanophyceae</taxon>
        <taxon>Chroococcidiopsidales</taxon>
        <taxon>Aliterellaceae</taxon>
        <taxon>Aliterella</taxon>
    </lineage>
</organism>
<dbReference type="EMBL" id="JYON01000006">
    <property type="protein sequence ID" value="KJH72297.1"/>
    <property type="molecule type" value="Genomic_DNA"/>
</dbReference>